<keyword evidence="5" id="KW-1185">Reference proteome</keyword>
<evidence type="ECO:0000313" key="4">
    <source>
        <dbReference type="EMBL" id="KNC25998.1"/>
    </source>
</evidence>
<comment type="caution">
    <text evidence="1">Lacks conserved residue(s) required for the propagation of feature annotation.</text>
</comment>
<reference evidence="4 5" key="1">
    <citation type="journal article" date="2015" name="Nat. Commun.">
        <title>Lucilia cuprina genome unlocks parasitic fly biology to underpin future interventions.</title>
        <authorList>
            <person name="Anstead C.A."/>
            <person name="Korhonen P.K."/>
            <person name="Young N.D."/>
            <person name="Hall R.S."/>
            <person name="Jex A.R."/>
            <person name="Murali S.C."/>
            <person name="Hughes D.S."/>
            <person name="Lee S.F."/>
            <person name="Perry T."/>
            <person name="Stroehlein A.J."/>
            <person name="Ansell B.R."/>
            <person name="Breugelmans B."/>
            <person name="Hofmann A."/>
            <person name="Qu J."/>
            <person name="Dugan S."/>
            <person name="Lee S.L."/>
            <person name="Chao H."/>
            <person name="Dinh H."/>
            <person name="Han Y."/>
            <person name="Doddapaneni H.V."/>
            <person name="Worley K.C."/>
            <person name="Muzny D.M."/>
            <person name="Ioannidis P."/>
            <person name="Waterhouse R.M."/>
            <person name="Zdobnov E.M."/>
            <person name="James P.J."/>
            <person name="Bagnall N.H."/>
            <person name="Kotze A.C."/>
            <person name="Gibbs R.A."/>
            <person name="Richards S."/>
            <person name="Batterham P."/>
            <person name="Gasser R.B."/>
        </authorList>
    </citation>
    <scope>NUCLEOTIDE SEQUENCE [LARGE SCALE GENOMIC DNA]</scope>
    <source>
        <strain evidence="4 5">LS</strain>
        <tissue evidence="4">Full body</tissue>
    </source>
</reference>
<evidence type="ECO:0000256" key="1">
    <source>
        <dbReference type="PROSITE-ProRule" id="PRU00520"/>
    </source>
</evidence>
<dbReference type="OMA" id="QECSYKS"/>
<dbReference type="Pfam" id="PF00708">
    <property type="entry name" value="Acylphosphatase"/>
    <property type="match status" value="1"/>
</dbReference>
<feature type="domain" description="Acylphosphatase-like" evidence="3">
    <location>
        <begin position="7"/>
        <end position="96"/>
    </location>
</feature>
<dbReference type="OrthoDB" id="7961613at2759"/>
<comment type="similarity">
    <text evidence="2">Belongs to the acylphosphatase family.</text>
</comment>
<evidence type="ECO:0000256" key="2">
    <source>
        <dbReference type="RuleBase" id="RU004168"/>
    </source>
</evidence>
<dbReference type="EMBL" id="JRES01001043">
    <property type="protein sequence ID" value="KNC25998.1"/>
    <property type="molecule type" value="Genomic_DNA"/>
</dbReference>
<dbReference type="Gene3D" id="3.30.70.100">
    <property type="match status" value="1"/>
</dbReference>
<dbReference type="PROSITE" id="PS51160">
    <property type="entry name" value="ACYLPHOSPHATASE_3"/>
    <property type="match status" value="1"/>
</dbReference>
<proteinExistence type="inferred from homology"/>
<dbReference type="Proteomes" id="UP000037069">
    <property type="component" value="Unassembled WGS sequence"/>
</dbReference>
<evidence type="ECO:0000259" key="3">
    <source>
        <dbReference type="PROSITE" id="PS51160"/>
    </source>
</evidence>
<dbReference type="InterPro" id="IPR036046">
    <property type="entry name" value="Acylphosphatase-like_dom_sf"/>
</dbReference>
<evidence type="ECO:0000313" key="5">
    <source>
        <dbReference type="Proteomes" id="UP000037069"/>
    </source>
</evidence>
<dbReference type="AlphaFoldDB" id="A0A0L0C0Z7"/>
<gene>
    <name evidence="4" type="ORF">FF38_14453</name>
</gene>
<protein>
    <recommendedName>
        <fullName evidence="3">Acylphosphatase-like domain-containing protein</fullName>
    </recommendedName>
</protein>
<sequence>MSHQIFSRDFHIEANIPEGLFEAFMVAQAKLLNLKGNIEKTAQGFKGHLEGEKETMEKLQYIVEKAEQFLSKIKTMIFSELKEIKQYTVENFSVKK</sequence>
<dbReference type="SUPFAM" id="SSF54975">
    <property type="entry name" value="Acylphosphatase/BLUF domain-like"/>
    <property type="match status" value="1"/>
</dbReference>
<organism evidence="4 5">
    <name type="scientific">Lucilia cuprina</name>
    <name type="common">Green bottle fly</name>
    <name type="synonym">Australian sheep blowfly</name>
    <dbReference type="NCBI Taxonomy" id="7375"/>
    <lineage>
        <taxon>Eukaryota</taxon>
        <taxon>Metazoa</taxon>
        <taxon>Ecdysozoa</taxon>
        <taxon>Arthropoda</taxon>
        <taxon>Hexapoda</taxon>
        <taxon>Insecta</taxon>
        <taxon>Pterygota</taxon>
        <taxon>Neoptera</taxon>
        <taxon>Endopterygota</taxon>
        <taxon>Diptera</taxon>
        <taxon>Brachycera</taxon>
        <taxon>Muscomorpha</taxon>
        <taxon>Oestroidea</taxon>
        <taxon>Calliphoridae</taxon>
        <taxon>Luciliinae</taxon>
        <taxon>Lucilia</taxon>
    </lineage>
</organism>
<accession>A0A0L0C0Z7</accession>
<name>A0A0L0C0Z7_LUCCU</name>
<comment type="caution">
    <text evidence="4">The sequence shown here is derived from an EMBL/GenBank/DDBJ whole genome shotgun (WGS) entry which is preliminary data.</text>
</comment>
<dbReference type="InterPro" id="IPR001792">
    <property type="entry name" value="Acylphosphatase-like_dom"/>
</dbReference>